<evidence type="ECO:0000313" key="3">
    <source>
        <dbReference type="Proteomes" id="UP001500279"/>
    </source>
</evidence>
<dbReference type="EMBL" id="BAAAEW010000008">
    <property type="protein sequence ID" value="GAA0748324.1"/>
    <property type="molecule type" value="Genomic_DNA"/>
</dbReference>
<organism evidence="2 3">
    <name type="scientific">Ideonella azotifigens</name>
    <dbReference type="NCBI Taxonomy" id="513160"/>
    <lineage>
        <taxon>Bacteria</taxon>
        <taxon>Pseudomonadati</taxon>
        <taxon>Pseudomonadota</taxon>
        <taxon>Betaproteobacteria</taxon>
        <taxon>Burkholderiales</taxon>
        <taxon>Sphaerotilaceae</taxon>
        <taxon>Ideonella</taxon>
    </lineage>
</organism>
<proteinExistence type="predicted"/>
<gene>
    <name evidence="2" type="ORF">GCM10009107_17650</name>
</gene>
<dbReference type="PROSITE" id="PS51257">
    <property type="entry name" value="PROKAR_LIPOPROTEIN"/>
    <property type="match status" value="1"/>
</dbReference>
<protein>
    <submittedName>
        <fullName evidence="2">Uncharacterized protein</fullName>
    </submittedName>
</protein>
<keyword evidence="1" id="KW-0732">Signal</keyword>
<evidence type="ECO:0000256" key="1">
    <source>
        <dbReference type="SAM" id="SignalP"/>
    </source>
</evidence>
<reference evidence="2 3" key="1">
    <citation type="journal article" date="2019" name="Int. J. Syst. Evol. Microbiol.">
        <title>The Global Catalogue of Microorganisms (GCM) 10K type strain sequencing project: providing services to taxonomists for standard genome sequencing and annotation.</title>
        <authorList>
            <consortium name="The Broad Institute Genomics Platform"/>
            <consortium name="The Broad Institute Genome Sequencing Center for Infectious Disease"/>
            <person name="Wu L."/>
            <person name="Ma J."/>
        </authorList>
    </citation>
    <scope>NUCLEOTIDE SEQUENCE [LARGE SCALE GENOMIC DNA]</scope>
    <source>
        <strain evidence="2 3">JCM 15503</strain>
    </source>
</reference>
<name>A0ABN1JWZ7_9BURK</name>
<dbReference type="Proteomes" id="UP001500279">
    <property type="component" value="Unassembled WGS sequence"/>
</dbReference>
<feature type="signal peptide" evidence="1">
    <location>
        <begin position="1"/>
        <end position="41"/>
    </location>
</feature>
<keyword evidence="3" id="KW-1185">Reference proteome</keyword>
<feature type="chain" id="PRO_5045547353" evidence="1">
    <location>
        <begin position="42"/>
        <end position="115"/>
    </location>
</feature>
<comment type="caution">
    <text evidence="2">The sequence shown here is derived from an EMBL/GenBank/DDBJ whole genome shotgun (WGS) entry which is preliminary data.</text>
</comment>
<evidence type="ECO:0000313" key="2">
    <source>
        <dbReference type="EMBL" id="GAA0748324.1"/>
    </source>
</evidence>
<sequence>MSPPGPRRLGSLTVGPMRKHFAIFALLLGCLFMAQSSMAVAAVYRGCCLEDCKGAGHCVDMGCQTCQVPAALPTPATAPLRAATAARAAPANLAPSPEGMIRDVWRPPNLKTLLI</sequence>
<accession>A0ABN1JWZ7</accession>